<dbReference type="GO" id="GO:0000978">
    <property type="term" value="F:RNA polymerase II cis-regulatory region sequence-specific DNA binding"/>
    <property type="evidence" value="ECO:0007669"/>
    <property type="project" value="TreeGrafter"/>
</dbReference>
<keyword evidence="4" id="KW-0862">Zinc</keyword>
<evidence type="ECO:0000313" key="11">
    <source>
        <dbReference type="WBParaSite" id="sdigi.contig812.g9807.t1"/>
    </source>
</evidence>
<dbReference type="GO" id="GO:0045944">
    <property type="term" value="P:positive regulation of transcription by RNA polymerase II"/>
    <property type="evidence" value="ECO:0007669"/>
    <property type="project" value="TreeGrafter"/>
</dbReference>
<proteinExistence type="predicted"/>
<organism evidence="10 11">
    <name type="scientific">Setaria digitata</name>
    <dbReference type="NCBI Taxonomy" id="48799"/>
    <lineage>
        <taxon>Eukaryota</taxon>
        <taxon>Metazoa</taxon>
        <taxon>Ecdysozoa</taxon>
        <taxon>Nematoda</taxon>
        <taxon>Chromadorea</taxon>
        <taxon>Rhabditida</taxon>
        <taxon>Spirurina</taxon>
        <taxon>Spiruromorpha</taxon>
        <taxon>Filarioidea</taxon>
        <taxon>Setariidae</taxon>
        <taxon>Setaria</taxon>
    </lineage>
</organism>
<name>A0A915Q7K2_9BILA</name>
<dbReference type="Gene3D" id="3.30.50.10">
    <property type="entry name" value="Erythroid Transcription Factor GATA-1, subunit A"/>
    <property type="match status" value="1"/>
</dbReference>
<dbReference type="PROSITE" id="PS00344">
    <property type="entry name" value="GATA_ZN_FINGER_1"/>
    <property type="match status" value="1"/>
</dbReference>
<dbReference type="AlphaFoldDB" id="A0A915Q7K2"/>
<evidence type="ECO:0000256" key="6">
    <source>
        <dbReference type="ARBA" id="ARBA00023163"/>
    </source>
</evidence>
<evidence type="ECO:0000256" key="1">
    <source>
        <dbReference type="ARBA" id="ARBA00004123"/>
    </source>
</evidence>
<dbReference type="SUPFAM" id="SSF57716">
    <property type="entry name" value="Glucocorticoid receptor-like (DNA-binding domain)"/>
    <property type="match status" value="1"/>
</dbReference>
<keyword evidence="10" id="KW-1185">Reference proteome</keyword>
<evidence type="ECO:0000313" key="10">
    <source>
        <dbReference type="Proteomes" id="UP000887581"/>
    </source>
</evidence>
<dbReference type="Proteomes" id="UP000887581">
    <property type="component" value="Unplaced"/>
</dbReference>
<dbReference type="InterPro" id="IPR000679">
    <property type="entry name" value="Znf_GATA"/>
</dbReference>
<dbReference type="PANTHER" id="PTHR10071:SF281">
    <property type="entry name" value="BOX A-BINDING FACTOR-RELATED"/>
    <property type="match status" value="1"/>
</dbReference>
<evidence type="ECO:0000256" key="7">
    <source>
        <dbReference type="ARBA" id="ARBA00023242"/>
    </source>
</evidence>
<dbReference type="GO" id="GO:0005634">
    <property type="term" value="C:nucleus"/>
    <property type="evidence" value="ECO:0007669"/>
    <property type="project" value="UniProtKB-SubCell"/>
</dbReference>
<dbReference type="Pfam" id="PF00320">
    <property type="entry name" value="GATA"/>
    <property type="match status" value="1"/>
</dbReference>
<comment type="subcellular location">
    <subcellularLocation>
        <location evidence="1">Nucleus</location>
    </subcellularLocation>
</comment>
<keyword evidence="2" id="KW-0479">Metal-binding</keyword>
<dbReference type="PRINTS" id="PR00619">
    <property type="entry name" value="GATAZNFINGER"/>
</dbReference>
<accession>A0A915Q7K2</accession>
<protein>
    <submittedName>
        <fullName evidence="11">GATA-type domain-containing protein</fullName>
    </submittedName>
</protein>
<dbReference type="InterPro" id="IPR039355">
    <property type="entry name" value="Transcription_factor_GATA"/>
</dbReference>
<evidence type="ECO:0000256" key="8">
    <source>
        <dbReference type="PROSITE-ProRule" id="PRU00094"/>
    </source>
</evidence>
<dbReference type="WBParaSite" id="sdigi.contig812.g9807.t1">
    <property type="protein sequence ID" value="sdigi.contig812.g9807.t1"/>
    <property type="gene ID" value="sdigi.contig812.g9807"/>
</dbReference>
<evidence type="ECO:0000256" key="5">
    <source>
        <dbReference type="ARBA" id="ARBA00023015"/>
    </source>
</evidence>
<keyword evidence="3 8" id="KW-0863">Zinc-finger</keyword>
<sequence length="270" mass="31752">MSLRTPTKLGDQSVNCWENVAHYRDDDNDCDINIFTNGITVDGTYPNNSEFANNHSSKYQHNPASDACTRQNSSRTIPTIRVLHQMEPSSSYTSCNRNIFYPELMTRSSTQFSNTQHHLGETSQAYHHHYHYHHHHHHPVSCYHQSMECLCRGLRYHQWMPTKSQTYPYEEQIEYMEQPNHMLKEFFANSNNNSSLNFAINFKKKPISSHINSICTNCGTKETTLWRRSNTGAIECNACNLYYRKNNRPRPTTMSNKIRKRIRIPRYHFP</sequence>
<dbReference type="GO" id="GO:0000981">
    <property type="term" value="F:DNA-binding transcription factor activity, RNA polymerase II-specific"/>
    <property type="evidence" value="ECO:0007669"/>
    <property type="project" value="TreeGrafter"/>
</dbReference>
<dbReference type="GO" id="GO:0008270">
    <property type="term" value="F:zinc ion binding"/>
    <property type="evidence" value="ECO:0007669"/>
    <property type="project" value="UniProtKB-KW"/>
</dbReference>
<dbReference type="InterPro" id="IPR013088">
    <property type="entry name" value="Znf_NHR/GATA"/>
</dbReference>
<dbReference type="PROSITE" id="PS50114">
    <property type="entry name" value="GATA_ZN_FINGER_2"/>
    <property type="match status" value="1"/>
</dbReference>
<feature type="domain" description="GATA-type" evidence="9">
    <location>
        <begin position="215"/>
        <end position="263"/>
    </location>
</feature>
<evidence type="ECO:0000256" key="3">
    <source>
        <dbReference type="ARBA" id="ARBA00022771"/>
    </source>
</evidence>
<dbReference type="PANTHER" id="PTHR10071">
    <property type="entry name" value="TRANSCRIPTION FACTOR GATA FAMILY MEMBER"/>
    <property type="match status" value="1"/>
</dbReference>
<dbReference type="GO" id="GO:0045165">
    <property type="term" value="P:cell fate commitment"/>
    <property type="evidence" value="ECO:0007669"/>
    <property type="project" value="TreeGrafter"/>
</dbReference>
<dbReference type="SMART" id="SM00401">
    <property type="entry name" value="ZnF_GATA"/>
    <property type="match status" value="1"/>
</dbReference>
<evidence type="ECO:0000256" key="2">
    <source>
        <dbReference type="ARBA" id="ARBA00022723"/>
    </source>
</evidence>
<reference evidence="11" key="1">
    <citation type="submission" date="2022-11" db="UniProtKB">
        <authorList>
            <consortium name="WormBaseParasite"/>
        </authorList>
    </citation>
    <scope>IDENTIFICATION</scope>
</reference>
<dbReference type="CDD" id="cd00202">
    <property type="entry name" value="ZnF_GATA"/>
    <property type="match status" value="1"/>
</dbReference>
<dbReference type="GO" id="GO:0000122">
    <property type="term" value="P:negative regulation of transcription by RNA polymerase II"/>
    <property type="evidence" value="ECO:0007669"/>
    <property type="project" value="TreeGrafter"/>
</dbReference>
<keyword evidence="6" id="KW-0804">Transcription</keyword>
<evidence type="ECO:0000259" key="9">
    <source>
        <dbReference type="PROSITE" id="PS50114"/>
    </source>
</evidence>
<evidence type="ECO:0000256" key="4">
    <source>
        <dbReference type="ARBA" id="ARBA00022833"/>
    </source>
</evidence>
<keyword evidence="5" id="KW-0805">Transcription regulation</keyword>
<keyword evidence="7" id="KW-0539">Nucleus</keyword>